<dbReference type="AlphaFoldDB" id="A0A1A9N967"/>
<proteinExistence type="inferred from homology"/>
<dbReference type="GO" id="GO:0046872">
    <property type="term" value="F:metal ion binding"/>
    <property type="evidence" value="ECO:0007669"/>
    <property type="project" value="UniProtKB-KW"/>
</dbReference>
<evidence type="ECO:0000313" key="16">
    <source>
        <dbReference type="Proteomes" id="UP000077961"/>
    </source>
</evidence>
<dbReference type="EMBL" id="LXJZ01000091">
    <property type="protein sequence ID" value="OAJ61429.1"/>
    <property type="molecule type" value="Genomic_DNA"/>
</dbReference>
<evidence type="ECO:0000313" key="17">
    <source>
        <dbReference type="Proteomes" id="UP000078116"/>
    </source>
</evidence>
<evidence type="ECO:0000256" key="6">
    <source>
        <dbReference type="ARBA" id="ARBA00022723"/>
    </source>
</evidence>
<dbReference type="InterPro" id="IPR027939">
    <property type="entry name" value="NMT1/THI5"/>
</dbReference>
<gene>
    <name evidence="14" type="ORF">A6V36_23915</name>
    <name evidence="15" type="ORF">A6V37_21695</name>
</gene>
<dbReference type="Proteomes" id="UP000077961">
    <property type="component" value="Unassembled WGS sequence"/>
</dbReference>
<keyword evidence="9" id="KW-0408">Iron</keyword>
<evidence type="ECO:0000256" key="11">
    <source>
        <dbReference type="ARBA" id="ARBA00048179"/>
    </source>
</evidence>
<evidence type="ECO:0000256" key="4">
    <source>
        <dbReference type="ARBA" id="ARBA00011738"/>
    </source>
</evidence>
<evidence type="ECO:0000256" key="8">
    <source>
        <dbReference type="ARBA" id="ARBA00022977"/>
    </source>
</evidence>
<dbReference type="Proteomes" id="UP000078116">
    <property type="component" value="Unassembled WGS sequence"/>
</dbReference>
<evidence type="ECO:0000256" key="10">
    <source>
        <dbReference type="ARBA" id="ARBA00033171"/>
    </source>
</evidence>
<evidence type="ECO:0000256" key="2">
    <source>
        <dbReference type="ARBA" id="ARBA00004948"/>
    </source>
</evidence>
<comment type="subunit">
    <text evidence="4">Homodimer.</text>
</comment>
<dbReference type="PANTHER" id="PTHR31528:SF1">
    <property type="entry name" value="4-AMINO-5-HYDROXYMETHYL-2-METHYLPYRIMIDINE PHOSPHATE SYNTHASE THI11-RELATED"/>
    <property type="match status" value="1"/>
</dbReference>
<keyword evidence="12" id="KW-0732">Signal</keyword>
<evidence type="ECO:0000256" key="1">
    <source>
        <dbReference type="ARBA" id="ARBA00003469"/>
    </source>
</evidence>
<dbReference type="GO" id="GO:0009228">
    <property type="term" value="P:thiamine biosynthetic process"/>
    <property type="evidence" value="ECO:0007669"/>
    <property type="project" value="UniProtKB-KW"/>
</dbReference>
<evidence type="ECO:0000259" key="13">
    <source>
        <dbReference type="Pfam" id="PF09084"/>
    </source>
</evidence>
<keyword evidence="8" id="KW-0784">Thiamine biosynthesis</keyword>
<dbReference type="InterPro" id="IPR015168">
    <property type="entry name" value="SsuA/THI5"/>
</dbReference>
<evidence type="ECO:0000256" key="7">
    <source>
        <dbReference type="ARBA" id="ARBA00022898"/>
    </source>
</evidence>
<feature type="domain" description="SsuA/THI5-like" evidence="13">
    <location>
        <begin position="59"/>
        <end position="274"/>
    </location>
</feature>
<dbReference type="GO" id="GO:0016740">
    <property type="term" value="F:transferase activity"/>
    <property type="evidence" value="ECO:0007669"/>
    <property type="project" value="UniProtKB-KW"/>
</dbReference>
<comment type="pathway">
    <text evidence="2">Cofactor biosynthesis; thiamine diphosphate biosynthesis.</text>
</comment>
<evidence type="ECO:0000313" key="15">
    <source>
        <dbReference type="EMBL" id="OAJ62832.1"/>
    </source>
</evidence>
<evidence type="ECO:0000256" key="12">
    <source>
        <dbReference type="SAM" id="SignalP"/>
    </source>
</evidence>
<name>A0A1A9N967_9BURK</name>
<dbReference type="Gene3D" id="3.40.190.10">
    <property type="entry name" value="Periplasmic binding protein-like II"/>
    <property type="match status" value="2"/>
</dbReference>
<evidence type="ECO:0000313" key="14">
    <source>
        <dbReference type="EMBL" id="OAJ61429.1"/>
    </source>
</evidence>
<comment type="caution">
    <text evidence="15">The sequence shown here is derived from an EMBL/GenBank/DDBJ whole genome shotgun (WGS) entry which is preliminary data.</text>
</comment>
<organism evidence="15 17">
    <name type="scientific">Paraburkholderia ginsengiterrae</name>
    <dbReference type="NCBI Taxonomy" id="1462993"/>
    <lineage>
        <taxon>Bacteria</taxon>
        <taxon>Pseudomonadati</taxon>
        <taxon>Pseudomonadota</taxon>
        <taxon>Betaproteobacteria</taxon>
        <taxon>Burkholderiales</taxon>
        <taxon>Burkholderiaceae</taxon>
        <taxon>Paraburkholderia</taxon>
    </lineage>
</organism>
<dbReference type="PANTHER" id="PTHR31528">
    <property type="entry name" value="4-AMINO-5-HYDROXYMETHYL-2-METHYLPYRIMIDINE PHOSPHATE SYNTHASE THI11-RELATED"/>
    <property type="match status" value="1"/>
</dbReference>
<dbReference type="STRING" id="1462993.A6V36_23915"/>
<comment type="catalytic activity">
    <reaction evidence="11">
        <text>N(6)-(pyridoxal phosphate)-L-lysyl-[4-amino-5-hydroxymethyl-2-methylpyrimidine phosphate synthase] + L-histidyl-[4-amino-5-hydroxymethyl-2-methylpyrimidine phosphate synthase] + 2 Fe(3+) + 4 H2O = L-lysyl-[4-amino-5-hydroxymethyl-2-methylpyrimidine phosphate synthase] + (2S)-2-amino-5-hydroxy-4-oxopentanoyl-[4-amino-5-hydroxymethyl-2-methylpyrimidine phosphate synthase] + 4-amino-2-methyl-5-(phosphooxymethyl)pyrimidine + 3-oxopropanoate + 2 Fe(2+) + 2 H(+)</text>
        <dbReference type="Rhea" id="RHEA:65756"/>
        <dbReference type="Rhea" id="RHEA-COMP:16892"/>
        <dbReference type="Rhea" id="RHEA-COMP:16893"/>
        <dbReference type="Rhea" id="RHEA-COMP:16894"/>
        <dbReference type="Rhea" id="RHEA-COMP:16895"/>
        <dbReference type="ChEBI" id="CHEBI:15377"/>
        <dbReference type="ChEBI" id="CHEBI:15378"/>
        <dbReference type="ChEBI" id="CHEBI:29033"/>
        <dbReference type="ChEBI" id="CHEBI:29034"/>
        <dbReference type="ChEBI" id="CHEBI:29969"/>
        <dbReference type="ChEBI" id="CHEBI:29979"/>
        <dbReference type="ChEBI" id="CHEBI:33190"/>
        <dbReference type="ChEBI" id="CHEBI:58354"/>
        <dbReference type="ChEBI" id="CHEBI:143915"/>
        <dbReference type="ChEBI" id="CHEBI:157692"/>
    </reaction>
    <physiologicalReaction direction="left-to-right" evidence="11">
        <dbReference type="Rhea" id="RHEA:65757"/>
    </physiologicalReaction>
</comment>
<reference evidence="16 17" key="1">
    <citation type="submission" date="2016-04" db="EMBL/GenBank/DDBJ databases">
        <title>Reclassification of Paraburkholderia panaciterrae (Farh et al. 2015) Dobritsa &amp; Samadpour 2016 as a later homotypic synonym of Paraburkholderia ginsengiterrae (Farh et al. 2015) Dobritsa &amp; Samadpour 2016.</title>
        <authorList>
            <person name="Dobritsa A.P."/>
            <person name="Kutumbaka K."/>
            <person name="Samadpour M."/>
        </authorList>
    </citation>
    <scope>NUCLEOTIDE SEQUENCE [LARGE SCALE GENOMIC DNA]</scope>
    <source>
        <strain evidence="15 17">DCY85</strain>
        <strain evidence="14 16">DCY85-1</strain>
    </source>
</reference>
<keyword evidence="5" id="KW-0808">Transferase</keyword>
<dbReference type="OrthoDB" id="8555942at2"/>
<keyword evidence="16" id="KW-1185">Reference proteome</keyword>
<dbReference type="Pfam" id="PF09084">
    <property type="entry name" value="NMT1"/>
    <property type="match status" value="1"/>
</dbReference>
<dbReference type="RefSeq" id="WP_064266260.1">
    <property type="nucleotide sequence ID" value="NZ_LXJZ01000091.1"/>
</dbReference>
<keyword evidence="7" id="KW-0663">Pyridoxal phosphate</keyword>
<sequence length="347" mass="37406">MLQRIRRALSRQASRLMRGTVRGTALGAAALAAMALFTSVHAADTVRVNLAWLPQGSTGGILLAQAKGYYRDAGLDVSVMRGYGGQRTVNEVDGGLFEFGYGDPLSVMLNRAHGGHAVMVGAINTRWPGAMCYLERPGFKVNSLKDLAGLTLGGGGASPVQNIMPAWLKQNGMAPDAIRTVRLDPAVINTALLQKRIDLSECWEGASLPVQAALAKRAGQQLGHVYYRDFGLDMMGNGIVTTDTFVAQHPDVVKRFLDATYRGYALMREHPQQAADVIAAQYPVLDKAILLQQIVETNGLIVDDPAGHRIGWLRPARMDATAAFVSRAFGTGAKVKAVDVYTNRFVE</sequence>
<protein>
    <recommendedName>
        <fullName evidence="10">Thiamine pyrimidine synthase</fullName>
    </recommendedName>
</protein>
<dbReference type="EMBL" id="LXKA01000154">
    <property type="protein sequence ID" value="OAJ62832.1"/>
    <property type="molecule type" value="Genomic_DNA"/>
</dbReference>
<comment type="function">
    <text evidence="1">Responsible for the formation of the pyrimidine heterocycle in the thiamine biosynthesis pathway. Catalyzes the formation of hydroxymethylpyrimidine phosphate (HMP-P) from histidine and pyridoxal phosphate (PLP). The protein uses PLP and the active site histidine to form HMP-P, generating an inactive enzyme. The enzyme can only undergo a single turnover, which suggests it is a suicide enzyme.</text>
</comment>
<feature type="signal peptide" evidence="12">
    <location>
        <begin position="1"/>
        <end position="42"/>
    </location>
</feature>
<dbReference type="SUPFAM" id="SSF53850">
    <property type="entry name" value="Periplasmic binding protein-like II"/>
    <property type="match status" value="1"/>
</dbReference>
<accession>A0A1A9N967</accession>
<feature type="chain" id="PRO_5008393727" description="Thiamine pyrimidine synthase" evidence="12">
    <location>
        <begin position="43"/>
        <end position="347"/>
    </location>
</feature>
<evidence type="ECO:0000256" key="5">
    <source>
        <dbReference type="ARBA" id="ARBA00022679"/>
    </source>
</evidence>
<evidence type="ECO:0000256" key="3">
    <source>
        <dbReference type="ARBA" id="ARBA00009406"/>
    </source>
</evidence>
<comment type="similarity">
    <text evidence="3">Belongs to the NMT1/THI5 family.</text>
</comment>
<keyword evidence="6" id="KW-0479">Metal-binding</keyword>
<evidence type="ECO:0000256" key="9">
    <source>
        <dbReference type="ARBA" id="ARBA00023004"/>
    </source>
</evidence>